<dbReference type="Proteomes" id="UP001237642">
    <property type="component" value="Unassembled WGS sequence"/>
</dbReference>
<dbReference type="PANTHER" id="PTHR31100">
    <property type="entry name" value="AT-HOOK MOTIF NUCLEAR-LOCALIZED PROTEIN 15"/>
    <property type="match status" value="1"/>
</dbReference>
<evidence type="ECO:0000256" key="4">
    <source>
        <dbReference type="ARBA" id="ARBA00023163"/>
    </source>
</evidence>
<feature type="compositionally biased region" description="Polar residues" evidence="6">
    <location>
        <begin position="231"/>
        <end position="242"/>
    </location>
</feature>
<dbReference type="AlphaFoldDB" id="A0AAD8HAD7"/>
<comment type="function">
    <text evidence="5">Transcription factor that specifically binds AT-rich DNA sequences related to the nuclear matrix attachment regions (MARs).</text>
</comment>
<evidence type="ECO:0000259" key="7">
    <source>
        <dbReference type="PROSITE" id="PS51742"/>
    </source>
</evidence>
<evidence type="ECO:0000256" key="5">
    <source>
        <dbReference type="PIRNR" id="PIRNR016021"/>
    </source>
</evidence>
<dbReference type="InterPro" id="IPR005175">
    <property type="entry name" value="PPC_dom"/>
</dbReference>
<dbReference type="InterPro" id="IPR014476">
    <property type="entry name" value="AHL15-29"/>
</dbReference>
<evidence type="ECO:0000256" key="1">
    <source>
        <dbReference type="ARBA" id="ARBA00004123"/>
    </source>
</evidence>
<feature type="domain" description="PPC" evidence="7">
    <location>
        <begin position="99"/>
        <end position="238"/>
    </location>
</feature>
<dbReference type="Pfam" id="PF03479">
    <property type="entry name" value="PCC"/>
    <property type="match status" value="1"/>
</dbReference>
<comment type="subcellular location">
    <subcellularLocation>
        <location evidence="1 5">Nucleus</location>
    </subcellularLocation>
</comment>
<keyword evidence="4 5" id="KW-0804">Transcription</keyword>
<dbReference type="CDD" id="cd11378">
    <property type="entry name" value="DUF296"/>
    <property type="match status" value="1"/>
</dbReference>
<evidence type="ECO:0000313" key="9">
    <source>
        <dbReference type="Proteomes" id="UP001237642"/>
    </source>
</evidence>
<keyword evidence="5" id="KW-0539">Nucleus</keyword>
<keyword evidence="2 5" id="KW-0805">Transcription regulation</keyword>
<name>A0AAD8HAD7_9APIA</name>
<dbReference type="PROSITE" id="PS51742">
    <property type="entry name" value="PPC"/>
    <property type="match status" value="1"/>
</dbReference>
<keyword evidence="9" id="KW-1185">Reference proteome</keyword>
<feature type="region of interest" description="Disordered" evidence="6">
    <location>
        <begin position="225"/>
        <end position="285"/>
    </location>
</feature>
<dbReference type="PANTHER" id="PTHR31100:SF3">
    <property type="entry name" value="AT-HOOK MOTIF NUCLEAR-LOCALIZED PROTEIN 20"/>
    <property type="match status" value="1"/>
</dbReference>
<evidence type="ECO:0000313" key="8">
    <source>
        <dbReference type="EMBL" id="KAK1362532.1"/>
    </source>
</evidence>
<evidence type="ECO:0000256" key="6">
    <source>
        <dbReference type="SAM" id="MobiDB-lite"/>
    </source>
</evidence>
<dbReference type="SUPFAM" id="SSF117856">
    <property type="entry name" value="AF0104/ALDC/Ptd012-like"/>
    <property type="match status" value="1"/>
</dbReference>
<keyword evidence="3 5" id="KW-0238">DNA-binding</keyword>
<reference evidence="8" key="1">
    <citation type="submission" date="2023-02" db="EMBL/GenBank/DDBJ databases">
        <title>Genome of toxic invasive species Heracleum sosnowskyi carries increased number of genes despite the absence of recent whole-genome duplications.</title>
        <authorList>
            <person name="Schelkunov M."/>
            <person name="Shtratnikova V."/>
            <person name="Makarenko M."/>
            <person name="Klepikova A."/>
            <person name="Omelchenko D."/>
            <person name="Novikova G."/>
            <person name="Obukhova E."/>
            <person name="Bogdanov V."/>
            <person name="Penin A."/>
            <person name="Logacheva M."/>
        </authorList>
    </citation>
    <scope>NUCLEOTIDE SEQUENCE</scope>
    <source>
        <strain evidence="8">Hsosn_3</strain>
        <tissue evidence="8">Leaf</tissue>
    </source>
</reference>
<feature type="region of interest" description="Disordered" evidence="6">
    <location>
        <begin position="1"/>
        <end position="100"/>
    </location>
</feature>
<feature type="compositionally biased region" description="Polar residues" evidence="6">
    <location>
        <begin position="273"/>
        <end position="283"/>
    </location>
</feature>
<proteinExistence type="predicted"/>
<dbReference type="EMBL" id="JAUIZM010000010">
    <property type="protein sequence ID" value="KAK1362532.1"/>
    <property type="molecule type" value="Genomic_DNA"/>
</dbReference>
<sequence>MGDSVSSPNEVSSPNGGKTVGLLPGIDPEATATPPTAMMNNKRQRELSVNEDEDRDQDQDNEDEFNEGAVVVGCRRPKGRPPGSKNRPKPPIVVTRDSPNSLRSHVMEIASGTDVAESIAQFARRRQRGVCVLSGSGSVVNVTLRQPAAPGAVIALHGTFEILSLTGTFLPGPAPPGSTGLTVYLAGGQGQVVGGCVVGSLVTAGPVMIIAATFANATYERLPLEDDEESGQTMSLPHNNAGGSPPTVGSSGMGGQQHQGGLPDPSSLFMYNMPSNSLPNGGQLSRDAYAWGTVRPPY</sequence>
<dbReference type="GO" id="GO:0005634">
    <property type="term" value="C:nucleus"/>
    <property type="evidence" value="ECO:0007669"/>
    <property type="project" value="UniProtKB-SubCell"/>
</dbReference>
<dbReference type="FunFam" id="3.30.1330.80:FF:000001">
    <property type="entry name" value="AT-hook motif nuclear-localized protein"/>
    <property type="match status" value="1"/>
</dbReference>
<evidence type="ECO:0000256" key="2">
    <source>
        <dbReference type="ARBA" id="ARBA00023015"/>
    </source>
</evidence>
<protein>
    <recommendedName>
        <fullName evidence="5">AT-hook motif nuclear-localized protein</fullName>
    </recommendedName>
</protein>
<feature type="compositionally biased region" description="Low complexity" evidence="6">
    <location>
        <begin position="1"/>
        <end position="17"/>
    </location>
</feature>
<feature type="compositionally biased region" description="Acidic residues" evidence="6">
    <location>
        <begin position="49"/>
        <end position="66"/>
    </location>
</feature>
<dbReference type="PIRSF" id="PIRSF016021">
    <property type="entry name" value="ESCAROLA"/>
    <property type="match status" value="1"/>
</dbReference>
<reference evidence="8" key="2">
    <citation type="submission" date="2023-05" db="EMBL/GenBank/DDBJ databases">
        <authorList>
            <person name="Schelkunov M.I."/>
        </authorList>
    </citation>
    <scope>NUCLEOTIDE SEQUENCE</scope>
    <source>
        <strain evidence="8">Hsosn_3</strain>
        <tissue evidence="8">Leaf</tissue>
    </source>
</reference>
<dbReference type="GO" id="GO:0003680">
    <property type="term" value="F:minor groove of adenine-thymine-rich DNA binding"/>
    <property type="evidence" value="ECO:0007669"/>
    <property type="project" value="UniProtKB-UniRule"/>
</dbReference>
<organism evidence="8 9">
    <name type="scientific">Heracleum sosnowskyi</name>
    <dbReference type="NCBI Taxonomy" id="360622"/>
    <lineage>
        <taxon>Eukaryota</taxon>
        <taxon>Viridiplantae</taxon>
        <taxon>Streptophyta</taxon>
        <taxon>Embryophyta</taxon>
        <taxon>Tracheophyta</taxon>
        <taxon>Spermatophyta</taxon>
        <taxon>Magnoliopsida</taxon>
        <taxon>eudicotyledons</taxon>
        <taxon>Gunneridae</taxon>
        <taxon>Pentapetalae</taxon>
        <taxon>asterids</taxon>
        <taxon>campanulids</taxon>
        <taxon>Apiales</taxon>
        <taxon>Apiaceae</taxon>
        <taxon>Apioideae</taxon>
        <taxon>apioid superclade</taxon>
        <taxon>Tordylieae</taxon>
        <taxon>Tordyliinae</taxon>
        <taxon>Heracleum</taxon>
    </lineage>
</organism>
<dbReference type="GO" id="GO:0003700">
    <property type="term" value="F:DNA-binding transcription factor activity"/>
    <property type="evidence" value="ECO:0007669"/>
    <property type="project" value="TreeGrafter"/>
</dbReference>
<evidence type="ECO:0000256" key="3">
    <source>
        <dbReference type="ARBA" id="ARBA00023125"/>
    </source>
</evidence>
<gene>
    <name evidence="8" type="ORF">POM88_047006</name>
</gene>
<dbReference type="Gene3D" id="3.30.1330.80">
    <property type="entry name" value="Hypothetical protein, similar to alpha- acetolactate decarboxylase, domain 2"/>
    <property type="match status" value="1"/>
</dbReference>
<accession>A0AAD8HAD7</accession>
<comment type="caution">
    <text evidence="8">The sequence shown here is derived from an EMBL/GenBank/DDBJ whole genome shotgun (WGS) entry which is preliminary data.</text>
</comment>